<sequence>MFYIFHIFFIKEKTHHVDASSNYKAIAVKDDEDSNGLKSPISGHTTYTEEINCNDNQVDISHNDRSHVNTGENSFDSAYNVAVEIDSDGKANIQFCSKIQDNKKGNGIVSSIQSLTPISSPFHYNRNERKNPSLNNALSYVVPTQSLNRMSLVSSDSKKIASNKEKALGDHAFSEEEKHFDSDENAKENRDLIRSRGIEKTNTSSSNIRSPEVSTAQLQYKSNYAVPIAPMTPQQNAGGLFRSISVPGIKVGAGIDPFVAGFSSNEMDVPPIFISQQTPKTPSTLQNSFFNIEEFGNICGSGEIPTPSAIFTPGFGFRFADVDNFETDHIDFVAPINRKDISSNEDDGVEEQKGDSEEREDEEHDDAENRDARGNSLKVSKSNHLYSSLSTDSRSQKPISNDIKSSRLNRHKNSINNSITGDLKKHNNDARFALQALLDEA</sequence>
<organism evidence="1 2">
    <name type="scientific">Candida boidinii</name>
    <name type="common">Yeast</name>
    <dbReference type="NCBI Taxonomy" id="5477"/>
    <lineage>
        <taxon>Eukaryota</taxon>
        <taxon>Fungi</taxon>
        <taxon>Dikarya</taxon>
        <taxon>Ascomycota</taxon>
        <taxon>Saccharomycotina</taxon>
        <taxon>Pichiomycetes</taxon>
        <taxon>Pichiales</taxon>
        <taxon>Pichiaceae</taxon>
        <taxon>Ogataea</taxon>
        <taxon>Ogataea/Candida clade</taxon>
    </lineage>
</organism>
<name>A0ACB5TIP6_CANBO</name>
<dbReference type="EMBL" id="BSXV01000508">
    <property type="protein sequence ID" value="GME89394.1"/>
    <property type="molecule type" value="Genomic_DNA"/>
</dbReference>
<proteinExistence type="predicted"/>
<dbReference type="Proteomes" id="UP001165101">
    <property type="component" value="Unassembled WGS sequence"/>
</dbReference>
<reference evidence="1" key="1">
    <citation type="submission" date="2023-04" db="EMBL/GenBank/DDBJ databases">
        <title>Candida boidinii NBRC 1967.</title>
        <authorList>
            <person name="Ichikawa N."/>
            <person name="Sato H."/>
            <person name="Tonouchi N."/>
        </authorList>
    </citation>
    <scope>NUCLEOTIDE SEQUENCE</scope>
    <source>
        <strain evidence="1">NBRC 1967</strain>
    </source>
</reference>
<evidence type="ECO:0000313" key="2">
    <source>
        <dbReference type="Proteomes" id="UP001165101"/>
    </source>
</evidence>
<keyword evidence="2" id="KW-1185">Reference proteome</keyword>
<gene>
    <name evidence="1" type="ORF">Cboi01_000138100</name>
</gene>
<accession>A0ACB5TIP6</accession>
<protein>
    <submittedName>
        <fullName evidence="1">Unnamed protein product</fullName>
    </submittedName>
</protein>
<comment type="caution">
    <text evidence="1">The sequence shown here is derived from an EMBL/GenBank/DDBJ whole genome shotgun (WGS) entry which is preliminary data.</text>
</comment>
<evidence type="ECO:0000313" key="1">
    <source>
        <dbReference type="EMBL" id="GME89394.1"/>
    </source>
</evidence>